<evidence type="ECO:0000313" key="2">
    <source>
        <dbReference type="EMBL" id="MBE9070930.1"/>
    </source>
</evidence>
<gene>
    <name evidence="2" type="ORF">IQ260_30290</name>
</gene>
<sequence>MASKKELQTILKGKYGINKNISKSLTAADCERLLILLEKESSALHLVNSFIEKNTDLGKNNQQCGLSRTNSEKKLKKMQLDYQKIEAQIAAMEQAKEDLIKQKRVVANEVKARQADIKRLAAEKQHLTSKAEALAKDNSELFEANTYLKKDNRDLKNTVDKIRLKLAQRISALLEYEDSELRRALLTWFRGTLG</sequence>
<accession>A0A929A0P9</accession>
<keyword evidence="1" id="KW-0175">Coiled coil</keyword>
<name>A0A929A0P9_LEPEC</name>
<keyword evidence="3" id="KW-1185">Reference proteome</keyword>
<feature type="coiled-coil region" evidence="1">
    <location>
        <begin position="68"/>
        <end position="137"/>
    </location>
</feature>
<dbReference type="RefSeq" id="WP_193996751.1">
    <property type="nucleotide sequence ID" value="NZ_JADEXP010000595.1"/>
</dbReference>
<reference evidence="2" key="1">
    <citation type="submission" date="2020-10" db="EMBL/GenBank/DDBJ databases">
        <authorList>
            <person name="Castelo-Branco R."/>
            <person name="Eusebio N."/>
            <person name="Adriana R."/>
            <person name="Vieira A."/>
            <person name="Brugerolle De Fraissinette N."/>
            <person name="Rezende De Castro R."/>
            <person name="Schneider M.P."/>
            <person name="Vasconcelos V."/>
            <person name="Leao P.N."/>
        </authorList>
    </citation>
    <scope>NUCLEOTIDE SEQUENCE</scope>
    <source>
        <strain evidence="2">LEGE 11479</strain>
    </source>
</reference>
<dbReference type="EMBL" id="JADEXP010000595">
    <property type="protein sequence ID" value="MBE9070930.1"/>
    <property type="molecule type" value="Genomic_DNA"/>
</dbReference>
<evidence type="ECO:0000313" key="3">
    <source>
        <dbReference type="Proteomes" id="UP000615026"/>
    </source>
</evidence>
<comment type="caution">
    <text evidence="2">The sequence shown here is derived from an EMBL/GenBank/DDBJ whole genome shotgun (WGS) entry which is preliminary data.</text>
</comment>
<organism evidence="2 3">
    <name type="scientific">Leptolyngbya cf. ectocarpi LEGE 11479</name>
    <dbReference type="NCBI Taxonomy" id="1828722"/>
    <lineage>
        <taxon>Bacteria</taxon>
        <taxon>Bacillati</taxon>
        <taxon>Cyanobacteriota</taxon>
        <taxon>Cyanophyceae</taxon>
        <taxon>Leptolyngbyales</taxon>
        <taxon>Leptolyngbyaceae</taxon>
        <taxon>Leptolyngbya group</taxon>
        <taxon>Leptolyngbya</taxon>
    </lineage>
</organism>
<protein>
    <submittedName>
        <fullName evidence="2">Uncharacterized protein</fullName>
    </submittedName>
</protein>
<dbReference type="AlphaFoldDB" id="A0A929A0P9"/>
<evidence type="ECO:0000256" key="1">
    <source>
        <dbReference type="SAM" id="Coils"/>
    </source>
</evidence>
<proteinExistence type="predicted"/>
<dbReference type="Proteomes" id="UP000615026">
    <property type="component" value="Unassembled WGS sequence"/>
</dbReference>